<dbReference type="Gene3D" id="3.40.50.1860">
    <property type="match status" value="2"/>
</dbReference>
<reference evidence="3 4" key="1">
    <citation type="submission" date="2019-01" db="EMBL/GenBank/DDBJ databases">
        <title>Novel species of Nocardioides.</title>
        <authorList>
            <person name="Liu Q."/>
            <person name="Xin Y.-H."/>
        </authorList>
    </citation>
    <scope>NUCLEOTIDE SEQUENCE [LARGE SCALE GENOMIC DNA]</scope>
    <source>
        <strain evidence="3 4">CGMCC 4.6882</strain>
    </source>
</reference>
<dbReference type="PANTHER" id="PTHR21198">
    <property type="entry name" value="GLUTAMATE RACEMASE"/>
    <property type="match status" value="1"/>
</dbReference>
<dbReference type="EMBL" id="SDWT01000001">
    <property type="protein sequence ID" value="RYB95672.1"/>
    <property type="molecule type" value="Genomic_DNA"/>
</dbReference>
<organism evidence="3 4">
    <name type="scientific">Nocardioides oleivorans</name>
    <dbReference type="NCBI Taxonomy" id="273676"/>
    <lineage>
        <taxon>Bacteria</taxon>
        <taxon>Bacillati</taxon>
        <taxon>Actinomycetota</taxon>
        <taxon>Actinomycetes</taxon>
        <taxon>Propionibacteriales</taxon>
        <taxon>Nocardioidaceae</taxon>
        <taxon>Nocardioides</taxon>
    </lineage>
</organism>
<name>A0A4V1RLG2_9ACTN</name>
<dbReference type="NCBIfam" id="TIGR00035">
    <property type="entry name" value="asp_race"/>
    <property type="match status" value="1"/>
</dbReference>
<comment type="similarity">
    <text evidence="1">Belongs to the aspartate/glutamate racemases family.</text>
</comment>
<accession>A0A4V1RLG2</accession>
<dbReference type="GO" id="GO:0047661">
    <property type="term" value="F:amino-acid racemase activity"/>
    <property type="evidence" value="ECO:0007669"/>
    <property type="project" value="InterPro"/>
</dbReference>
<evidence type="ECO:0000256" key="1">
    <source>
        <dbReference type="ARBA" id="ARBA00007847"/>
    </source>
</evidence>
<dbReference type="OrthoDB" id="9803739at2"/>
<dbReference type="InterPro" id="IPR001920">
    <property type="entry name" value="Asp/Glu_race"/>
</dbReference>
<keyword evidence="2" id="KW-0413">Isomerase</keyword>
<keyword evidence="4" id="KW-1185">Reference proteome</keyword>
<evidence type="ECO:0000313" key="4">
    <source>
        <dbReference type="Proteomes" id="UP000294071"/>
    </source>
</evidence>
<dbReference type="Proteomes" id="UP000294071">
    <property type="component" value="Unassembled WGS sequence"/>
</dbReference>
<dbReference type="InterPro" id="IPR004380">
    <property type="entry name" value="Asp_race"/>
</dbReference>
<comment type="caution">
    <text evidence="3">The sequence shown here is derived from an EMBL/GenBank/DDBJ whole genome shotgun (WGS) entry which is preliminary data.</text>
</comment>
<dbReference type="AlphaFoldDB" id="A0A4V1RLG2"/>
<dbReference type="Pfam" id="PF01177">
    <property type="entry name" value="Asp_Glu_race"/>
    <property type="match status" value="1"/>
</dbReference>
<dbReference type="PANTHER" id="PTHR21198:SF7">
    <property type="entry name" value="ASPARTATE-GLUTAMATE RACEMASE FAMILY"/>
    <property type="match status" value="1"/>
</dbReference>
<dbReference type="InterPro" id="IPR015942">
    <property type="entry name" value="Asp/Glu/hydantoin_racemase"/>
</dbReference>
<dbReference type="SUPFAM" id="SSF53681">
    <property type="entry name" value="Aspartate/glutamate racemase"/>
    <property type="match status" value="2"/>
</dbReference>
<gene>
    <name evidence="3" type="ORF">EUA93_00120</name>
</gene>
<proteinExistence type="inferred from homology"/>
<protein>
    <submittedName>
        <fullName evidence="3">Aspartate/glutamate racemase family protein</fullName>
    </submittedName>
</protein>
<evidence type="ECO:0000256" key="2">
    <source>
        <dbReference type="ARBA" id="ARBA00023235"/>
    </source>
</evidence>
<sequence>MRTIGLLGGMSWESSALYYQVVNEAVRERLGGYHSARVLMASVDFAEVEAMQAAGEWDAAGELLAAEARALEAAGAECLVLCTNTMHKVAGAIEAATSVPLIHIVDVTAAAVRAAGLSRVALLGTRFTMEQPFVRERLESHGLSVVVPAGEDLELVHRVIYDELVHGVVRSESREQYVDVVRRLAGRGAEGVVLGCTEIELLIGADDVDVPVFATTRLHALAAVDFALA</sequence>
<evidence type="ECO:0000313" key="3">
    <source>
        <dbReference type="EMBL" id="RYB95672.1"/>
    </source>
</evidence>